<feature type="transmembrane region" description="Helical" evidence="1">
    <location>
        <begin position="220"/>
        <end position="241"/>
    </location>
</feature>
<dbReference type="AlphaFoldDB" id="A0AA95NGH9"/>
<feature type="domain" description="GGDEF" evidence="3">
    <location>
        <begin position="347"/>
        <end position="481"/>
    </location>
</feature>
<dbReference type="InterPro" id="IPR003660">
    <property type="entry name" value="HAMP_dom"/>
</dbReference>
<evidence type="ECO:0000313" key="5">
    <source>
        <dbReference type="Proteomes" id="UP001177769"/>
    </source>
</evidence>
<dbReference type="PANTHER" id="PTHR46663">
    <property type="entry name" value="DIGUANYLATE CYCLASE DGCT-RELATED"/>
    <property type="match status" value="1"/>
</dbReference>
<reference evidence="4" key="1">
    <citation type="submission" date="2023-01" db="EMBL/GenBank/DDBJ databases">
        <title>Whole genome sequence of Paucibacter sp. S2-9 isolated from pond sediment.</title>
        <authorList>
            <person name="Jung J.Y."/>
        </authorList>
    </citation>
    <scope>NUCLEOTIDE SEQUENCE</scope>
    <source>
        <strain evidence="4">S2-9</strain>
    </source>
</reference>
<dbReference type="PANTHER" id="PTHR46663:SF3">
    <property type="entry name" value="SLL0267 PROTEIN"/>
    <property type="match status" value="1"/>
</dbReference>
<evidence type="ECO:0000256" key="1">
    <source>
        <dbReference type="SAM" id="Phobius"/>
    </source>
</evidence>
<dbReference type="SMART" id="SM00267">
    <property type="entry name" value="GGDEF"/>
    <property type="match status" value="1"/>
</dbReference>
<dbReference type="SUPFAM" id="SSF55073">
    <property type="entry name" value="Nucleotide cyclase"/>
    <property type="match status" value="1"/>
</dbReference>
<dbReference type="Proteomes" id="UP001177769">
    <property type="component" value="Chromosome"/>
</dbReference>
<dbReference type="GO" id="GO:0007165">
    <property type="term" value="P:signal transduction"/>
    <property type="evidence" value="ECO:0007669"/>
    <property type="project" value="InterPro"/>
</dbReference>
<gene>
    <name evidence="4" type="ORF">PFX98_09970</name>
</gene>
<evidence type="ECO:0000259" key="3">
    <source>
        <dbReference type="PROSITE" id="PS50887"/>
    </source>
</evidence>
<keyword evidence="5" id="KW-1185">Reference proteome</keyword>
<accession>A0AA95NGH9</accession>
<dbReference type="CDD" id="cd01949">
    <property type="entry name" value="GGDEF"/>
    <property type="match status" value="1"/>
</dbReference>
<organism evidence="4 5">
    <name type="scientific">Paucibacter sediminis</name>
    <dbReference type="NCBI Taxonomy" id="3019553"/>
    <lineage>
        <taxon>Bacteria</taxon>
        <taxon>Pseudomonadati</taxon>
        <taxon>Pseudomonadota</taxon>
        <taxon>Betaproteobacteria</taxon>
        <taxon>Burkholderiales</taxon>
        <taxon>Sphaerotilaceae</taxon>
        <taxon>Roseateles</taxon>
    </lineage>
</organism>
<keyword evidence="1" id="KW-1133">Transmembrane helix</keyword>
<dbReference type="InterPro" id="IPR000160">
    <property type="entry name" value="GGDEF_dom"/>
</dbReference>
<evidence type="ECO:0000259" key="2">
    <source>
        <dbReference type="PROSITE" id="PS50885"/>
    </source>
</evidence>
<keyword evidence="1" id="KW-0472">Membrane</keyword>
<dbReference type="Gene3D" id="3.30.70.270">
    <property type="match status" value="1"/>
</dbReference>
<dbReference type="SMART" id="SM00304">
    <property type="entry name" value="HAMP"/>
    <property type="match status" value="1"/>
</dbReference>
<proteinExistence type="predicted"/>
<dbReference type="PROSITE" id="PS50885">
    <property type="entry name" value="HAMP"/>
    <property type="match status" value="1"/>
</dbReference>
<feature type="domain" description="HAMP" evidence="2">
    <location>
        <begin position="245"/>
        <end position="297"/>
    </location>
</feature>
<protein>
    <submittedName>
        <fullName evidence="4">GGDEF domain-containing protein</fullName>
    </submittedName>
</protein>
<dbReference type="InterPro" id="IPR043128">
    <property type="entry name" value="Rev_trsase/Diguanyl_cyclase"/>
</dbReference>
<keyword evidence="1" id="KW-0812">Transmembrane</keyword>
<name>A0AA95NGH9_9BURK</name>
<dbReference type="NCBIfam" id="TIGR00254">
    <property type="entry name" value="GGDEF"/>
    <property type="match status" value="1"/>
</dbReference>
<dbReference type="KEGG" id="pais:PFX98_09970"/>
<dbReference type="PROSITE" id="PS50887">
    <property type="entry name" value="GGDEF"/>
    <property type="match status" value="1"/>
</dbReference>
<dbReference type="Pfam" id="PF00990">
    <property type="entry name" value="GGDEF"/>
    <property type="match status" value="1"/>
</dbReference>
<dbReference type="RefSeq" id="WP_285235049.1">
    <property type="nucleotide sequence ID" value="NZ_CP116346.1"/>
</dbReference>
<evidence type="ECO:0000313" key="4">
    <source>
        <dbReference type="EMBL" id="WIT13929.1"/>
    </source>
</evidence>
<dbReference type="EMBL" id="CP116346">
    <property type="protein sequence ID" value="WIT13929.1"/>
    <property type="molecule type" value="Genomic_DNA"/>
</dbReference>
<sequence length="481" mass="53684">MLIRTKLALHLSLQVVLVGAMMAALLHLAMSYKHLGEVQARRLEARELAGEMQKSSDDLTLMARLFVVTREPRYAEYFREISRMRDGLVARPPHDDGFYWDMVLAEPGLRQARGQGRESSLSERIRQAGFAADELALLDAAKRRSDALLAVEEQAIGMVDTRGSAQSLSDEEWRQALELVHGAAYRQAKAEIMRPLREFHQLLEQRLSAQREATEQQISWAIWLAAGVAMVLFLHALLLFYNFDRSVRHPLEVLRRWAQAVRVGRHGSRTKLQDSSEFGELSAVIDEMAESVERSLAELKDEVAKRTRAEEVVRHLANHDALTGLPSLRLLHDRLDRALAHAQRHQQGLALMFVDLNGFKPVNDRYGHESGDVVLKAMAQRLAAGLRDADTVGRVGGDEFLIILPEVASHEAAALVREKLVAALAAPVFLAQHHVAVHVSAAMGIAIFPDDARDMQDLLRAADQDMYKVKAEMQKAPASPG</sequence>
<dbReference type="InterPro" id="IPR029787">
    <property type="entry name" value="Nucleotide_cyclase"/>
</dbReference>
<dbReference type="Gene3D" id="6.10.340.10">
    <property type="match status" value="1"/>
</dbReference>
<dbReference type="InterPro" id="IPR052163">
    <property type="entry name" value="DGC-Regulatory_Protein"/>
</dbReference>
<dbReference type="GO" id="GO:0016020">
    <property type="term" value="C:membrane"/>
    <property type="evidence" value="ECO:0007669"/>
    <property type="project" value="InterPro"/>
</dbReference>